<dbReference type="FunFam" id="3.90.1170.10:FF:000001">
    <property type="entry name" value="50S ribosomal protein L16"/>
    <property type="match status" value="1"/>
</dbReference>
<keyword evidence="5 7" id="KW-0150">Chloroplast</keyword>
<dbReference type="GO" id="GO:0009507">
    <property type="term" value="C:chloroplast"/>
    <property type="evidence" value="ECO:0007669"/>
    <property type="project" value="UniProtKB-SubCell"/>
</dbReference>
<evidence type="ECO:0000256" key="5">
    <source>
        <dbReference type="RuleBase" id="RU004415"/>
    </source>
</evidence>
<dbReference type="InterPro" id="IPR000114">
    <property type="entry name" value="Ribosomal_uL16_bact-type"/>
</dbReference>
<dbReference type="PANTHER" id="PTHR12220:SF13">
    <property type="entry name" value="LARGE RIBOSOMAL SUBUNIT PROTEIN UL16M"/>
    <property type="match status" value="1"/>
</dbReference>
<dbReference type="PROSITE" id="PS00586">
    <property type="entry name" value="RIBOSOMAL_L16_1"/>
    <property type="match status" value="1"/>
</dbReference>
<dbReference type="GeneID" id="9481099"/>
<dbReference type="NCBIfam" id="TIGR01164">
    <property type="entry name" value="rplP_bact"/>
    <property type="match status" value="1"/>
</dbReference>
<gene>
    <name evidence="7" type="primary">rpl16</name>
</gene>
<name>D9IXQ1_9ALVE</name>
<geneLocation type="chloroplast" evidence="7"/>
<dbReference type="Pfam" id="PF00252">
    <property type="entry name" value="Ribosomal_L16"/>
    <property type="match status" value="1"/>
</dbReference>
<reference evidence="7" key="1">
    <citation type="journal article" date="2010" name="Proc. Natl. Acad. Sci. U.S.A.">
        <title>A common red algal origin of the apicomplexan, dinoflagellate, and heterokont plastids.</title>
        <authorList>
            <person name="Janouskovec J."/>
            <person name="Horak A."/>
            <person name="Obornik M."/>
            <person name="Lukes J."/>
            <person name="Keeling P.J."/>
        </authorList>
    </citation>
    <scope>NUCLEOTIDE SEQUENCE [LARGE SCALE GENOMIC DNA]</scope>
</reference>
<dbReference type="CDD" id="cd01433">
    <property type="entry name" value="Ribosomal_L16_L10e"/>
    <property type="match status" value="1"/>
</dbReference>
<accession>D9IXQ1</accession>
<keyword evidence="5 7" id="KW-0934">Plastid</keyword>
<feature type="region of interest" description="Disordered" evidence="6">
    <location>
        <begin position="1"/>
        <end position="20"/>
    </location>
</feature>
<dbReference type="GO" id="GO:0005762">
    <property type="term" value="C:mitochondrial large ribosomal subunit"/>
    <property type="evidence" value="ECO:0007669"/>
    <property type="project" value="TreeGrafter"/>
</dbReference>
<keyword evidence="3 4" id="KW-0687">Ribonucleoprotein</keyword>
<protein>
    <recommendedName>
        <fullName evidence="5">50S ribosomal protein L16, chloroplastic</fullName>
    </recommendedName>
</protein>
<dbReference type="EMBL" id="HM222968">
    <property type="protein sequence ID" value="ADJ66618.1"/>
    <property type="molecule type" value="Genomic_DNA"/>
</dbReference>
<dbReference type="PRINTS" id="PR00060">
    <property type="entry name" value="RIBOSOMALL16"/>
</dbReference>
<comment type="subcellular location">
    <subcellularLocation>
        <location evidence="5">Plastid</location>
        <location evidence="5">Chloroplast</location>
    </subcellularLocation>
</comment>
<dbReference type="PROSITE" id="PS00701">
    <property type="entry name" value="RIBOSOMAL_L16_2"/>
    <property type="match status" value="1"/>
</dbReference>
<evidence type="ECO:0000313" key="7">
    <source>
        <dbReference type="EMBL" id="ADJ66618.1"/>
    </source>
</evidence>
<dbReference type="InterPro" id="IPR036920">
    <property type="entry name" value="Ribosomal_uL16_sf"/>
</dbReference>
<dbReference type="PANTHER" id="PTHR12220">
    <property type="entry name" value="50S/60S RIBOSOMAL PROTEIN L16"/>
    <property type="match status" value="1"/>
</dbReference>
<proteinExistence type="inferred from homology"/>
<organism evidence="7">
    <name type="scientific">Chromerida sp. RM11</name>
    <dbReference type="NCBI Taxonomy" id="348535"/>
    <lineage>
        <taxon>Eukaryota</taxon>
        <taxon>Sar</taxon>
        <taxon>Alveolata</taxon>
        <taxon>Colpodellida</taxon>
    </lineage>
</organism>
<dbReference type="InterPro" id="IPR047873">
    <property type="entry name" value="Ribosomal_uL16"/>
</dbReference>
<dbReference type="InterPro" id="IPR020798">
    <property type="entry name" value="Ribosomal_uL16_CS"/>
</dbReference>
<comment type="subunit">
    <text evidence="5">Part of the 50S ribosomal subunit.</text>
</comment>
<evidence type="ECO:0000256" key="3">
    <source>
        <dbReference type="ARBA" id="ARBA00023274"/>
    </source>
</evidence>
<dbReference type="RefSeq" id="YP_003795430.1">
    <property type="nucleotide sequence ID" value="NC_014345.1"/>
</dbReference>
<dbReference type="AlphaFoldDB" id="D9IXQ1"/>
<dbReference type="SUPFAM" id="SSF54686">
    <property type="entry name" value="Ribosomal protein L16p/L10e"/>
    <property type="match status" value="1"/>
</dbReference>
<comment type="similarity">
    <text evidence="1 4">Belongs to the universal ribosomal protein uL16 family.</text>
</comment>
<dbReference type="GO" id="GO:0003735">
    <property type="term" value="F:structural constituent of ribosome"/>
    <property type="evidence" value="ECO:0007669"/>
    <property type="project" value="InterPro"/>
</dbReference>
<dbReference type="InterPro" id="IPR016180">
    <property type="entry name" value="Ribosomal_uL16_dom"/>
</dbReference>
<evidence type="ECO:0000256" key="6">
    <source>
        <dbReference type="SAM" id="MobiDB-lite"/>
    </source>
</evidence>
<dbReference type="Gene3D" id="3.90.1170.10">
    <property type="entry name" value="Ribosomal protein L10e/L16"/>
    <property type="match status" value="1"/>
</dbReference>
<dbReference type="GO" id="GO:0032543">
    <property type="term" value="P:mitochondrial translation"/>
    <property type="evidence" value="ECO:0007669"/>
    <property type="project" value="TreeGrafter"/>
</dbReference>
<evidence type="ECO:0000256" key="2">
    <source>
        <dbReference type="ARBA" id="ARBA00022980"/>
    </source>
</evidence>
<evidence type="ECO:0000256" key="1">
    <source>
        <dbReference type="ARBA" id="ARBA00008931"/>
    </source>
</evidence>
<sequence>MLQPKNAKFPKQQRGRLRGKASSGQFLEFGVWGLQARESGHLTAKQIESARRVIVRRTRRVGKLWIRVFPDKPITARVAESRMGSGKGAVDHWAAVVKKNDVLFELTDVGFDLALEAFRAAAFKFGISTKIIYRSL</sequence>
<keyword evidence="2 4" id="KW-0689">Ribosomal protein</keyword>
<dbReference type="GO" id="GO:0019843">
    <property type="term" value="F:rRNA binding"/>
    <property type="evidence" value="ECO:0007669"/>
    <property type="project" value="InterPro"/>
</dbReference>
<evidence type="ECO:0000256" key="4">
    <source>
        <dbReference type="RuleBase" id="RU004413"/>
    </source>
</evidence>